<feature type="transmembrane region" description="Helical" evidence="1">
    <location>
        <begin position="185"/>
        <end position="214"/>
    </location>
</feature>
<keyword evidence="3" id="KW-1185">Reference proteome</keyword>
<feature type="transmembrane region" description="Helical" evidence="1">
    <location>
        <begin position="272"/>
        <end position="297"/>
    </location>
</feature>
<keyword evidence="1" id="KW-0812">Transmembrane</keyword>
<gene>
    <name evidence="2" type="ORF">OSB04_014860</name>
</gene>
<evidence type="ECO:0000313" key="2">
    <source>
        <dbReference type="EMBL" id="KAJ9550815.1"/>
    </source>
</evidence>
<feature type="transmembrane region" description="Helical" evidence="1">
    <location>
        <begin position="431"/>
        <end position="455"/>
    </location>
</feature>
<dbReference type="PANTHER" id="PTHR33133">
    <property type="entry name" value="OS08G0107100 PROTEIN-RELATED"/>
    <property type="match status" value="1"/>
</dbReference>
<feature type="transmembrane region" description="Helical" evidence="1">
    <location>
        <begin position="99"/>
        <end position="128"/>
    </location>
</feature>
<feature type="transmembrane region" description="Helical" evidence="1">
    <location>
        <begin position="381"/>
        <end position="410"/>
    </location>
</feature>
<feature type="transmembrane region" description="Helical" evidence="1">
    <location>
        <begin position="518"/>
        <end position="535"/>
    </location>
</feature>
<keyword evidence="1" id="KW-0472">Membrane</keyword>
<dbReference type="EMBL" id="JARYMX010000004">
    <property type="protein sequence ID" value="KAJ9550815.1"/>
    <property type="molecule type" value="Genomic_DNA"/>
</dbReference>
<keyword evidence="1" id="KW-1133">Transmembrane helix</keyword>
<sequence length="604" mass="68212">MESESKPQSKSSLGLLGIFRESFKATNRNKKLLVPILLLVFLSISKLDLAQNYILAPIDERYENLELQFTRNPPTGDDLRLDLNTPFWRATFDVILEFFFIKVIFLALSSIVLLVFFVATVSSSYEAYNAKVLGPKEMLLKIRTNWTKPLLTSFYMILITLGIVFLVCISSFIAILSARNSWSPVYFGGIAVLIIVWYFYVAALWIFSIVVSVLEEGFVGVKAIGRAAELLSGKRLQASILMILFVISYVVIDQMNQVLIRSYDLSMSTRLAISICFTNGLNSLLTIFMFVLFTVFYHERKTSHDEKEVKGLYIPIAADIGVLSSKIINVLDLAHNYILAPLDEHYENLELQLARNPHTCEELGYNFPTCRATIDNTLEYFLFQVIFLAFSSIVLLIFFVATVSSTYEAYNAKVLGPKEMLSKIRSSWTKPIITSFYMILITLGIVLLVFISSLATKISVVNSWSHVYYFGGITVLILVWYFYVAALWIFSVVVSVLEEGFVGAKAIGRAAELMSGKRLQASILMILFTITYVVIDQMNEVLTTSYDLTRSTQLAITISFTNGLNSSLTLFMFVLFTVFYHERKTSHDEKEVKGLYIPIAAGEA</sequence>
<feature type="transmembrane region" description="Helical" evidence="1">
    <location>
        <begin position="467"/>
        <end position="497"/>
    </location>
</feature>
<name>A0AA38SXW1_9ASTR</name>
<accession>A0AA38SXW1</accession>
<evidence type="ECO:0000313" key="3">
    <source>
        <dbReference type="Proteomes" id="UP001172457"/>
    </source>
</evidence>
<feature type="transmembrane region" description="Helical" evidence="1">
    <location>
        <begin position="235"/>
        <end position="252"/>
    </location>
</feature>
<evidence type="ECO:0000256" key="1">
    <source>
        <dbReference type="SAM" id="Phobius"/>
    </source>
</evidence>
<feature type="transmembrane region" description="Helical" evidence="1">
    <location>
        <begin position="149"/>
        <end position="173"/>
    </location>
</feature>
<proteinExistence type="predicted"/>
<dbReference type="AlphaFoldDB" id="A0AA38SXW1"/>
<organism evidence="2 3">
    <name type="scientific">Centaurea solstitialis</name>
    <name type="common">yellow star-thistle</name>
    <dbReference type="NCBI Taxonomy" id="347529"/>
    <lineage>
        <taxon>Eukaryota</taxon>
        <taxon>Viridiplantae</taxon>
        <taxon>Streptophyta</taxon>
        <taxon>Embryophyta</taxon>
        <taxon>Tracheophyta</taxon>
        <taxon>Spermatophyta</taxon>
        <taxon>Magnoliopsida</taxon>
        <taxon>eudicotyledons</taxon>
        <taxon>Gunneridae</taxon>
        <taxon>Pentapetalae</taxon>
        <taxon>asterids</taxon>
        <taxon>campanulids</taxon>
        <taxon>Asterales</taxon>
        <taxon>Asteraceae</taxon>
        <taxon>Carduoideae</taxon>
        <taxon>Cardueae</taxon>
        <taxon>Centaureinae</taxon>
        <taxon>Centaurea</taxon>
    </lineage>
</organism>
<reference evidence="2" key="1">
    <citation type="submission" date="2023-03" db="EMBL/GenBank/DDBJ databases">
        <title>Chromosome-scale reference genome and RAD-based genetic map of yellow starthistle (Centaurea solstitialis) reveal putative structural variation and QTLs associated with invader traits.</title>
        <authorList>
            <person name="Reatini B."/>
            <person name="Cang F.A."/>
            <person name="Jiang Q."/>
            <person name="Mckibben M.T.W."/>
            <person name="Barker M.S."/>
            <person name="Rieseberg L.H."/>
            <person name="Dlugosch K.M."/>
        </authorList>
    </citation>
    <scope>NUCLEOTIDE SEQUENCE</scope>
    <source>
        <strain evidence="2">CAN-66</strain>
        <tissue evidence="2">Leaf</tissue>
    </source>
</reference>
<dbReference type="Proteomes" id="UP001172457">
    <property type="component" value="Chromosome 4"/>
</dbReference>
<comment type="caution">
    <text evidence="2">The sequence shown here is derived from an EMBL/GenBank/DDBJ whole genome shotgun (WGS) entry which is preliminary data.</text>
</comment>
<dbReference type="PANTHER" id="PTHR33133:SF39">
    <property type="entry name" value="ABC TRANSPORTER PERMEASE"/>
    <property type="match status" value="1"/>
</dbReference>
<protein>
    <submittedName>
        <fullName evidence="2">Uncharacterized protein</fullName>
    </submittedName>
</protein>
<feature type="transmembrane region" description="Helical" evidence="1">
    <location>
        <begin position="555"/>
        <end position="580"/>
    </location>
</feature>